<name>A0A480AXB5_9BURK</name>
<reference evidence="6" key="1">
    <citation type="submission" date="2019-03" db="EMBL/GenBank/DDBJ databases">
        <title>Aquabacterium pictum sp.nov., the first bacteriochlorophyll a-containing freshwater bacterium in the genus Aquabacterium of the class Betaproteobacteria.</title>
        <authorList>
            <person name="Hirose S."/>
            <person name="Tank M."/>
            <person name="Hara E."/>
            <person name="Tamaki H."/>
            <person name="Takaichi S."/>
            <person name="Haruta S."/>
            <person name="Hanada S."/>
        </authorList>
    </citation>
    <scope>NUCLEOTIDE SEQUENCE [LARGE SCALE GENOMIC DNA]</scope>
    <source>
        <strain evidence="6">W35</strain>
    </source>
</reference>
<feature type="signal peptide" evidence="4">
    <location>
        <begin position="1"/>
        <end position="27"/>
    </location>
</feature>
<dbReference type="AlphaFoldDB" id="A0A480AXB5"/>
<dbReference type="PANTHER" id="PTHR45586">
    <property type="entry name" value="TPR REPEAT-CONTAINING PROTEIN PA4667"/>
    <property type="match status" value="1"/>
</dbReference>
<evidence type="ECO:0000313" key="5">
    <source>
        <dbReference type="EMBL" id="GCL64445.1"/>
    </source>
</evidence>
<keyword evidence="4" id="KW-0732">Signal</keyword>
<accession>A0A480AXB5</accession>
<dbReference type="InterPro" id="IPR014266">
    <property type="entry name" value="PEP-CTERM_TPR_PrsT"/>
</dbReference>
<dbReference type="InterPro" id="IPR011990">
    <property type="entry name" value="TPR-like_helical_dom_sf"/>
</dbReference>
<dbReference type="Proteomes" id="UP000301751">
    <property type="component" value="Unassembled WGS sequence"/>
</dbReference>
<keyword evidence="6" id="KW-1185">Reference proteome</keyword>
<gene>
    <name evidence="5" type="ORF">AQPW35_35260</name>
</gene>
<dbReference type="InterPro" id="IPR019734">
    <property type="entry name" value="TPR_rpt"/>
</dbReference>
<feature type="chain" id="PRO_5019859743" evidence="4">
    <location>
        <begin position="28"/>
        <end position="941"/>
    </location>
</feature>
<dbReference type="Gene3D" id="1.25.40.10">
    <property type="entry name" value="Tetratricopeptide repeat domain"/>
    <property type="match status" value="4"/>
</dbReference>
<dbReference type="Pfam" id="PF14559">
    <property type="entry name" value="TPR_19"/>
    <property type="match status" value="3"/>
</dbReference>
<evidence type="ECO:0000313" key="6">
    <source>
        <dbReference type="Proteomes" id="UP000301751"/>
    </source>
</evidence>
<proteinExistence type="predicted"/>
<dbReference type="PROSITE" id="PS50005">
    <property type="entry name" value="TPR"/>
    <property type="match status" value="1"/>
</dbReference>
<dbReference type="SMART" id="SM00028">
    <property type="entry name" value="TPR"/>
    <property type="match status" value="14"/>
</dbReference>
<dbReference type="InterPro" id="IPR051012">
    <property type="entry name" value="CellSynth/LPSAsmb/PSIAsmb"/>
</dbReference>
<dbReference type="PANTHER" id="PTHR45586:SF14">
    <property type="entry name" value="TETRATRICOPEPTIDE TPR_2 REPEAT PROTEIN"/>
    <property type="match status" value="1"/>
</dbReference>
<comment type="caution">
    <text evidence="5">The sequence shown here is derived from an EMBL/GenBank/DDBJ whole genome shotgun (WGS) entry which is preliminary data.</text>
</comment>
<dbReference type="OrthoDB" id="5290951at2"/>
<feature type="repeat" description="TPR" evidence="3">
    <location>
        <begin position="623"/>
        <end position="656"/>
    </location>
</feature>
<dbReference type="RefSeq" id="WP_137734172.1">
    <property type="nucleotide sequence ID" value="NZ_BJCL01000009.1"/>
</dbReference>
<dbReference type="Pfam" id="PF13432">
    <property type="entry name" value="TPR_16"/>
    <property type="match status" value="4"/>
</dbReference>
<dbReference type="NCBIfam" id="TIGR02917">
    <property type="entry name" value="PEP_TPR_lipo"/>
    <property type="match status" value="1"/>
</dbReference>
<dbReference type="SUPFAM" id="SSF48452">
    <property type="entry name" value="TPR-like"/>
    <property type="match status" value="4"/>
</dbReference>
<dbReference type="EMBL" id="BJCL01000009">
    <property type="protein sequence ID" value="GCL64445.1"/>
    <property type="molecule type" value="Genomic_DNA"/>
</dbReference>
<organism evidence="5 6">
    <name type="scientific">Pseudaquabacterium pictum</name>
    <dbReference type="NCBI Taxonomy" id="2315236"/>
    <lineage>
        <taxon>Bacteria</taxon>
        <taxon>Pseudomonadati</taxon>
        <taxon>Pseudomonadota</taxon>
        <taxon>Betaproteobacteria</taxon>
        <taxon>Burkholderiales</taxon>
        <taxon>Sphaerotilaceae</taxon>
        <taxon>Pseudaquabacterium</taxon>
    </lineage>
</organism>
<evidence type="ECO:0000256" key="2">
    <source>
        <dbReference type="ARBA" id="ARBA00022803"/>
    </source>
</evidence>
<keyword evidence="1" id="KW-0677">Repeat</keyword>
<keyword evidence="2 3" id="KW-0802">TPR repeat</keyword>
<evidence type="ECO:0000256" key="4">
    <source>
        <dbReference type="SAM" id="SignalP"/>
    </source>
</evidence>
<evidence type="ECO:0000256" key="1">
    <source>
        <dbReference type="ARBA" id="ARBA00022737"/>
    </source>
</evidence>
<sequence>MVQQLRSKIWKGTGHRAAAGAVALALAAGLAGCGGPDSGKLLEQARTAIAKKDTEAARIQLKSALQKSPDNAEARFLLGQLLLDTGDGAGAEVELRRALELQHPEQLVLPLLANSLLGQGKGGLLLQQFGNTRLADAAAQARLQTTLAMAEASQGNTDAAMSRLDGVLREQPAHAPALTLRAQLTASKGDMAGALAQVTSLLASQPDLPDAWLLKGDLLQRAPAGQPAQPKTEAIAAYQEAIKRKPDAVAAHTALITLFLGAGDKAAAATQWTALQKVAPRHPQTMFFDALLSEQRGDHKHAREVTQQLLRVTPESPQLLLLAGQVEMKLNALAQAEAHFTKAAQLLPKAPGPRLQLAQLQLRSGQADKALSVLAPLLDGPAASVESLSLAAQAQLMKGDSAAADALFSRAAKLKPDDPRVRMAMALSNVGKGKAAAGVAELRTLAAADKGTTADMALVNVLLRTNDLPGALKAVDGLAAKLPGEALPDQLRGRIALQGKDLPGARKHFEAALAKNADFLPALAGLAALDMNDKQPAAAKARFEAVLQRNPKNTGAMLALAELTARSGGKPDEVADWLRKAVAADPSDATPHMLLADHLLASNQAKAAQTAAQAGLAALPDNAELLDRLGRAQLADGDAQQAVTTFGKLAGVSPRSALAQLRLADAQSAAGNAAGTAAAVRRAAELAPDTPAVQQAQVVMALQENKLDQALAIARKVQTQRPDQAAGYNMEAEVELRRKNWDAAAAMLRKALARSSPGNAPQRLHAALQAGGKAAEADAVAQDWRKKHPDDLGFVLYLGDQAMAGNKLAEAEGHYRQVIERQPGHVLALNNLAFVLATQKKPGAVALAEQALKGAPKSGAVMDTLALALAAENQLPRAVDVQKQAVAATPQAHNFRLQLAKLMLQAGDKANARSELSTLAALGSKFPRQAEVAELIKTADK</sequence>
<protein>
    <submittedName>
        <fullName evidence="5">Uncharacterized protein</fullName>
    </submittedName>
</protein>
<evidence type="ECO:0000256" key="3">
    <source>
        <dbReference type="PROSITE-ProRule" id="PRU00339"/>
    </source>
</evidence>
<dbReference type="PROSITE" id="PS51257">
    <property type="entry name" value="PROKAR_LIPOPROTEIN"/>
    <property type="match status" value="1"/>
</dbReference>